<dbReference type="PANTHER" id="PTHR47995">
    <property type="entry name" value="TRANSCRIPTION FACTOR MYB33-RELATED"/>
    <property type="match status" value="1"/>
</dbReference>
<sequence length="279" mass="31463">MEKKRRWTEAEDAVLFHYVKEHGERNWNAIAKATGLDRCGKSCRLRWLDHLKPNLRKGPITPEEEQLIVQLQANMGNKWSKIAAHLPGRTDNEIKNFWNCLKKKKPLRFDRHVLLDTTAAPVLDPPSMAKLQHYNYPCSQSQDNNIPLPAAYPCSQDYNIPLPAAYPCSQDYNIPLPAAYPCSQDYSIPLPAAYSCSQDYSIPLPAAYPCSQDYSIPLPAAYPCSQSQNYNIPLPEIVGGYLDHPGSTEEENRLLKSLGSLIHVVRLFARNHAVLALPI</sequence>
<feature type="domain" description="HTH myb-type" evidence="8">
    <location>
        <begin position="1"/>
        <end position="55"/>
    </location>
</feature>
<dbReference type="InterPro" id="IPR001005">
    <property type="entry name" value="SANT/Myb"/>
</dbReference>
<dbReference type="Pfam" id="PF00249">
    <property type="entry name" value="Myb_DNA-binding"/>
    <property type="match status" value="2"/>
</dbReference>
<evidence type="ECO:0000256" key="4">
    <source>
        <dbReference type="ARBA" id="ARBA00023125"/>
    </source>
</evidence>
<evidence type="ECO:0000313" key="9">
    <source>
        <dbReference type="EMBL" id="KAG6539155.1"/>
    </source>
</evidence>
<dbReference type="PROSITE" id="PS50090">
    <property type="entry name" value="MYB_LIKE"/>
    <property type="match status" value="2"/>
</dbReference>
<dbReference type="FunFam" id="1.10.10.60:FF:000001">
    <property type="entry name" value="MYB-related transcription factor"/>
    <property type="match status" value="1"/>
</dbReference>
<feature type="domain" description="Myb-like" evidence="7">
    <location>
        <begin position="1"/>
        <end position="51"/>
    </location>
</feature>
<evidence type="ECO:0000256" key="5">
    <source>
        <dbReference type="ARBA" id="ARBA00023163"/>
    </source>
</evidence>
<keyword evidence="4" id="KW-0238">DNA-binding</keyword>
<evidence type="ECO:0000256" key="2">
    <source>
        <dbReference type="ARBA" id="ARBA00022737"/>
    </source>
</evidence>
<dbReference type="SUPFAM" id="SSF46689">
    <property type="entry name" value="Homeodomain-like"/>
    <property type="match status" value="1"/>
</dbReference>
<evidence type="ECO:0000259" key="8">
    <source>
        <dbReference type="PROSITE" id="PS51294"/>
    </source>
</evidence>
<protein>
    <submittedName>
        <fullName evidence="9">Uncharacterized protein</fullName>
    </submittedName>
</protein>
<dbReference type="PANTHER" id="PTHR47995:SF18">
    <property type="entry name" value="TRANSCRIPTION FACTOR MYB65"/>
    <property type="match status" value="1"/>
</dbReference>
<feature type="domain" description="HTH myb-type" evidence="8">
    <location>
        <begin position="56"/>
        <end position="106"/>
    </location>
</feature>
<keyword evidence="10" id="KW-1185">Reference proteome</keyword>
<dbReference type="PROSITE" id="PS51294">
    <property type="entry name" value="HTH_MYB"/>
    <property type="match status" value="2"/>
</dbReference>
<keyword evidence="5" id="KW-0804">Transcription</keyword>
<keyword evidence="3" id="KW-0805">Transcription regulation</keyword>
<proteinExistence type="predicted"/>
<evidence type="ECO:0000256" key="1">
    <source>
        <dbReference type="ARBA" id="ARBA00004123"/>
    </source>
</evidence>
<accession>A0A8J5IEQ8</accession>
<evidence type="ECO:0000259" key="7">
    <source>
        <dbReference type="PROSITE" id="PS50090"/>
    </source>
</evidence>
<dbReference type="Gene3D" id="1.10.10.60">
    <property type="entry name" value="Homeodomain-like"/>
    <property type="match status" value="2"/>
</dbReference>
<keyword evidence="6" id="KW-0539">Nucleus</keyword>
<dbReference type="EMBL" id="JACMSC010000001">
    <property type="protein sequence ID" value="KAG6539155.1"/>
    <property type="molecule type" value="Genomic_DNA"/>
</dbReference>
<dbReference type="GO" id="GO:0005634">
    <property type="term" value="C:nucleus"/>
    <property type="evidence" value="ECO:0007669"/>
    <property type="project" value="UniProtKB-SubCell"/>
</dbReference>
<dbReference type="Proteomes" id="UP000734854">
    <property type="component" value="Unassembled WGS sequence"/>
</dbReference>
<gene>
    <name evidence="9" type="ORF">ZIOFF_004308</name>
</gene>
<organism evidence="9 10">
    <name type="scientific">Zingiber officinale</name>
    <name type="common">Ginger</name>
    <name type="synonym">Amomum zingiber</name>
    <dbReference type="NCBI Taxonomy" id="94328"/>
    <lineage>
        <taxon>Eukaryota</taxon>
        <taxon>Viridiplantae</taxon>
        <taxon>Streptophyta</taxon>
        <taxon>Embryophyta</taxon>
        <taxon>Tracheophyta</taxon>
        <taxon>Spermatophyta</taxon>
        <taxon>Magnoliopsida</taxon>
        <taxon>Liliopsida</taxon>
        <taxon>Zingiberales</taxon>
        <taxon>Zingiberaceae</taxon>
        <taxon>Zingiber</taxon>
    </lineage>
</organism>
<evidence type="ECO:0000313" key="10">
    <source>
        <dbReference type="Proteomes" id="UP000734854"/>
    </source>
</evidence>
<evidence type="ECO:0000256" key="3">
    <source>
        <dbReference type="ARBA" id="ARBA00023015"/>
    </source>
</evidence>
<dbReference type="CDD" id="cd00167">
    <property type="entry name" value="SANT"/>
    <property type="match status" value="2"/>
</dbReference>
<reference evidence="9 10" key="1">
    <citation type="submission" date="2020-08" db="EMBL/GenBank/DDBJ databases">
        <title>Plant Genome Project.</title>
        <authorList>
            <person name="Zhang R.-G."/>
        </authorList>
    </citation>
    <scope>NUCLEOTIDE SEQUENCE [LARGE SCALE GENOMIC DNA]</scope>
    <source>
        <tissue evidence="9">Rhizome</tissue>
    </source>
</reference>
<dbReference type="AlphaFoldDB" id="A0A8J5IEQ8"/>
<feature type="domain" description="Myb-like" evidence="7">
    <location>
        <begin position="52"/>
        <end position="102"/>
    </location>
</feature>
<dbReference type="InterPro" id="IPR017930">
    <property type="entry name" value="Myb_dom"/>
</dbReference>
<dbReference type="SMART" id="SM00717">
    <property type="entry name" value="SANT"/>
    <property type="match status" value="2"/>
</dbReference>
<comment type="caution">
    <text evidence="9">The sequence shown here is derived from an EMBL/GenBank/DDBJ whole genome shotgun (WGS) entry which is preliminary data.</text>
</comment>
<keyword evidence="2" id="KW-0677">Repeat</keyword>
<name>A0A8J5IEQ8_ZINOF</name>
<dbReference type="InterPro" id="IPR009057">
    <property type="entry name" value="Homeodomain-like_sf"/>
</dbReference>
<dbReference type="GO" id="GO:0003677">
    <property type="term" value="F:DNA binding"/>
    <property type="evidence" value="ECO:0007669"/>
    <property type="project" value="UniProtKB-KW"/>
</dbReference>
<comment type="subcellular location">
    <subcellularLocation>
        <location evidence="1">Nucleus</location>
    </subcellularLocation>
</comment>
<evidence type="ECO:0000256" key="6">
    <source>
        <dbReference type="ARBA" id="ARBA00023242"/>
    </source>
</evidence>